<gene>
    <name evidence="1" type="ORF">N8T08_002583</name>
</gene>
<name>A0ACC3B8B4_9EURO</name>
<evidence type="ECO:0000313" key="2">
    <source>
        <dbReference type="Proteomes" id="UP001177260"/>
    </source>
</evidence>
<proteinExistence type="predicted"/>
<comment type="caution">
    <text evidence="1">The sequence shown here is derived from an EMBL/GenBank/DDBJ whole genome shotgun (WGS) entry which is preliminary data.</text>
</comment>
<sequence>MFLRKTIIKGVASGVGLASESITAYKANRKSQNESPAEETSPESSTTPPSAPQHEYQHEREREVEHEQIMEEQHEAEWELDEAQDQLHHDSPPEYTPTQDVDQLARAFLESHPAAYSVPAGHPQLPYPVILPQRRPRSRKRGFIRAYAPVLDGFGIDQAMFIDFLETSNKACQAAGWIGAINLASIGTMFLPSAIGIAVSVMIQIGTDVAIVAENRRKTNTYFDKINQEMFHPRGLHCLVMTWKPESDSPCVSFDLNSAISNSVDHGGSGWMNKMKHKYKSSDGKTYGNLPFPETAPLVFPDLDELAAQSPDAEKKLKEANSRRAFMADYLDRRGQAEFIMENPTSDLNKAPKPEFTSRYADPSHPASSGSLMGLVTGGHFTGDQIRPTRALGGGLGGGFLGRGPIGQIISGVQASRSRSTGGSDQPQSQHGEDGQSPGGFGLGSRNPREGLLGGGMKKMLKSNVMYLMIVNLPKEEEMRQAREMLRP</sequence>
<organism evidence="1 2">
    <name type="scientific">Aspergillus melleus</name>
    <dbReference type="NCBI Taxonomy" id="138277"/>
    <lineage>
        <taxon>Eukaryota</taxon>
        <taxon>Fungi</taxon>
        <taxon>Dikarya</taxon>
        <taxon>Ascomycota</taxon>
        <taxon>Pezizomycotina</taxon>
        <taxon>Eurotiomycetes</taxon>
        <taxon>Eurotiomycetidae</taxon>
        <taxon>Eurotiales</taxon>
        <taxon>Aspergillaceae</taxon>
        <taxon>Aspergillus</taxon>
        <taxon>Aspergillus subgen. Circumdati</taxon>
    </lineage>
</organism>
<accession>A0ACC3B8B4</accession>
<keyword evidence="2" id="KW-1185">Reference proteome</keyword>
<dbReference type="EMBL" id="JAOPJF010000015">
    <property type="protein sequence ID" value="KAK1146822.1"/>
    <property type="molecule type" value="Genomic_DNA"/>
</dbReference>
<protein>
    <submittedName>
        <fullName evidence="1">Uncharacterized protein</fullName>
    </submittedName>
</protein>
<reference evidence="1 2" key="1">
    <citation type="journal article" date="2023" name="ACS Omega">
        <title>Identification of the Neoaspergillic Acid Biosynthesis Gene Cluster by Establishing an In Vitro CRISPR-Ribonucleoprotein Genetic System in Aspergillus melleus.</title>
        <authorList>
            <person name="Yuan B."/>
            <person name="Grau M.F."/>
            <person name="Murata R.M."/>
            <person name="Torok T."/>
            <person name="Venkateswaran K."/>
            <person name="Stajich J.E."/>
            <person name="Wang C.C.C."/>
        </authorList>
    </citation>
    <scope>NUCLEOTIDE SEQUENCE [LARGE SCALE GENOMIC DNA]</scope>
    <source>
        <strain evidence="1 2">IMV 1140</strain>
    </source>
</reference>
<evidence type="ECO:0000313" key="1">
    <source>
        <dbReference type="EMBL" id="KAK1146822.1"/>
    </source>
</evidence>
<dbReference type="Proteomes" id="UP001177260">
    <property type="component" value="Unassembled WGS sequence"/>
</dbReference>